<gene>
    <name evidence="3" type="ORF">BSAL_90775</name>
</gene>
<keyword evidence="2" id="KW-1133">Transmembrane helix</keyword>
<proteinExistence type="predicted"/>
<sequence length="250" mass="27359">MSSLGPYLSKLPPWAVPSGRWLPQSCAATHGRARSAVIGGQEWLSEYAVVYTVAMNFVSGLPLSATKCGVVFGVACIIPLTGLVAMIWRRPCRVPLLTWLNVLQYLLSFLTMLLTSLLRAGISSVDKNVLPGFSLALNCVTMSKMTGNVVAQLWEARFNQNNLDDQGTLPATADSPSLHELIEKDDFSLMPVDLRRCSPTRRNSFKSSAATDVSSSSKKQSCSSESLSRDQQNSLEMLLQLCCERSHSLR</sequence>
<feature type="transmembrane region" description="Helical" evidence="2">
    <location>
        <begin position="69"/>
        <end position="88"/>
    </location>
</feature>
<evidence type="ECO:0000256" key="1">
    <source>
        <dbReference type="SAM" id="MobiDB-lite"/>
    </source>
</evidence>
<organism evidence="3 4">
    <name type="scientific">Bodo saltans</name>
    <name type="common">Flagellated protozoan</name>
    <dbReference type="NCBI Taxonomy" id="75058"/>
    <lineage>
        <taxon>Eukaryota</taxon>
        <taxon>Discoba</taxon>
        <taxon>Euglenozoa</taxon>
        <taxon>Kinetoplastea</taxon>
        <taxon>Metakinetoplastina</taxon>
        <taxon>Eubodonida</taxon>
        <taxon>Bodonidae</taxon>
        <taxon>Bodo</taxon>
    </lineage>
</organism>
<dbReference type="VEuPathDB" id="TriTrypDB:BSAL_90775"/>
<evidence type="ECO:0000313" key="3">
    <source>
        <dbReference type="EMBL" id="CUG85803.1"/>
    </source>
</evidence>
<keyword evidence="2 3" id="KW-0812">Transmembrane</keyword>
<dbReference type="Proteomes" id="UP000051952">
    <property type="component" value="Unassembled WGS sequence"/>
</dbReference>
<keyword evidence="2" id="KW-0472">Membrane</keyword>
<name>A0A0S4J8S3_BODSA</name>
<keyword evidence="4" id="KW-1185">Reference proteome</keyword>
<dbReference type="EMBL" id="CYKH01001196">
    <property type="protein sequence ID" value="CUG85803.1"/>
    <property type="molecule type" value="Genomic_DNA"/>
</dbReference>
<dbReference type="AlphaFoldDB" id="A0A0S4J8S3"/>
<protein>
    <submittedName>
        <fullName evidence="3">Transmembrane protein, putative</fullName>
    </submittedName>
</protein>
<feature type="region of interest" description="Disordered" evidence="1">
    <location>
        <begin position="202"/>
        <end position="227"/>
    </location>
</feature>
<evidence type="ECO:0000313" key="4">
    <source>
        <dbReference type="Proteomes" id="UP000051952"/>
    </source>
</evidence>
<feature type="compositionally biased region" description="Low complexity" evidence="1">
    <location>
        <begin position="205"/>
        <end position="226"/>
    </location>
</feature>
<reference evidence="4" key="1">
    <citation type="submission" date="2015-09" db="EMBL/GenBank/DDBJ databases">
        <authorList>
            <consortium name="Pathogen Informatics"/>
        </authorList>
    </citation>
    <scope>NUCLEOTIDE SEQUENCE [LARGE SCALE GENOMIC DNA]</scope>
    <source>
        <strain evidence="4">Lake Konstanz</strain>
    </source>
</reference>
<feature type="transmembrane region" description="Helical" evidence="2">
    <location>
        <begin position="100"/>
        <end position="122"/>
    </location>
</feature>
<accession>A0A0S4J8S3</accession>
<evidence type="ECO:0000256" key="2">
    <source>
        <dbReference type="SAM" id="Phobius"/>
    </source>
</evidence>